<dbReference type="AlphaFoldDB" id="A0A8S3S4Y7"/>
<dbReference type="GO" id="GO:0030719">
    <property type="term" value="P:P granule organization"/>
    <property type="evidence" value="ECO:0007669"/>
    <property type="project" value="TreeGrafter"/>
</dbReference>
<accession>A0A8S3S4Y7</accession>
<dbReference type="OrthoDB" id="6065551at2759"/>
<keyword evidence="3" id="KW-1185">Reference proteome</keyword>
<feature type="domain" description="Tudor" evidence="1">
    <location>
        <begin position="243"/>
        <end position="299"/>
    </location>
</feature>
<organism evidence="2 3">
    <name type="scientific">Mytilus edulis</name>
    <name type="common">Blue mussel</name>
    <dbReference type="NCBI Taxonomy" id="6550"/>
    <lineage>
        <taxon>Eukaryota</taxon>
        <taxon>Metazoa</taxon>
        <taxon>Spiralia</taxon>
        <taxon>Lophotrochozoa</taxon>
        <taxon>Mollusca</taxon>
        <taxon>Bivalvia</taxon>
        <taxon>Autobranchia</taxon>
        <taxon>Pteriomorphia</taxon>
        <taxon>Mytilida</taxon>
        <taxon>Mytiloidea</taxon>
        <taxon>Mytilidae</taxon>
        <taxon>Mytilinae</taxon>
        <taxon>Mytilus</taxon>
    </lineage>
</organism>
<dbReference type="Proteomes" id="UP000683360">
    <property type="component" value="Unassembled WGS sequence"/>
</dbReference>
<dbReference type="GO" id="GO:0043186">
    <property type="term" value="C:P granule"/>
    <property type="evidence" value="ECO:0007669"/>
    <property type="project" value="TreeGrafter"/>
</dbReference>
<dbReference type="Pfam" id="PF00567">
    <property type="entry name" value="TUDOR"/>
    <property type="match status" value="1"/>
</dbReference>
<evidence type="ECO:0000259" key="1">
    <source>
        <dbReference type="SMART" id="SM00333"/>
    </source>
</evidence>
<dbReference type="GO" id="GO:0034587">
    <property type="term" value="P:piRNA processing"/>
    <property type="evidence" value="ECO:0007669"/>
    <property type="project" value="TreeGrafter"/>
</dbReference>
<dbReference type="InterPro" id="IPR002999">
    <property type="entry name" value="Tudor"/>
</dbReference>
<gene>
    <name evidence="2" type="ORF">MEDL_29929</name>
</gene>
<dbReference type="InterPro" id="IPR041966">
    <property type="entry name" value="LOTUS-like"/>
</dbReference>
<dbReference type="InterPro" id="IPR050621">
    <property type="entry name" value="Tudor_domain_containing"/>
</dbReference>
<protein>
    <submittedName>
        <fullName evidence="2">TDRD1_4_6_7</fullName>
    </submittedName>
</protein>
<evidence type="ECO:0000313" key="3">
    <source>
        <dbReference type="Proteomes" id="UP000683360"/>
    </source>
</evidence>
<dbReference type="Gene3D" id="3.30.420.610">
    <property type="entry name" value="LOTUS domain-like"/>
    <property type="match status" value="1"/>
</dbReference>
<dbReference type="SUPFAM" id="SSF63748">
    <property type="entry name" value="Tudor/PWWP/MBT"/>
    <property type="match status" value="1"/>
</dbReference>
<dbReference type="SMART" id="SM00333">
    <property type="entry name" value="TUDOR"/>
    <property type="match status" value="2"/>
</dbReference>
<name>A0A8S3S4Y7_MYTED</name>
<reference evidence="2" key="1">
    <citation type="submission" date="2021-03" db="EMBL/GenBank/DDBJ databases">
        <authorList>
            <person name="Bekaert M."/>
        </authorList>
    </citation>
    <scope>NUCLEOTIDE SEQUENCE</scope>
</reference>
<proteinExistence type="predicted"/>
<dbReference type="EMBL" id="CAJPWZ010001473">
    <property type="protein sequence ID" value="CAG2216194.1"/>
    <property type="molecule type" value="Genomic_DNA"/>
</dbReference>
<dbReference type="PANTHER" id="PTHR22948:SF29">
    <property type="entry name" value="FI02030P-RELATED"/>
    <property type="match status" value="1"/>
</dbReference>
<comment type="caution">
    <text evidence="2">The sequence shown here is derived from an EMBL/GenBank/DDBJ whole genome shotgun (WGS) entry which is preliminary data.</text>
</comment>
<evidence type="ECO:0000313" key="2">
    <source>
        <dbReference type="EMBL" id="CAG2216194.1"/>
    </source>
</evidence>
<dbReference type="CDD" id="cd20379">
    <property type="entry name" value="Tudor_dTUD-like"/>
    <property type="match status" value="1"/>
</dbReference>
<dbReference type="PANTHER" id="PTHR22948">
    <property type="entry name" value="TUDOR DOMAIN CONTAINING PROTEIN"/>
    <property type="match status" value="1"/>
</dbReference>
<dbReference type="Gene3D" id="2.30.30.140">
    <property type="match status" value="2"/>
</dbReference>
<dbReference type="GO" id="GO:0007283">
    <property type="term" value="P:spermatogenesis"/>
    <property type="evidence" value="ECO:0007669"/>
    <property type="project" value="TreeGrafter"/>
</dbReference>
<sequence length="316" mass="36158">MLDHEFFLNLFQILESKPNGLWSTRFPVEYKERFQEDPPGNLLELVKAWKDLSRVEFNTLTNTEVFYPVKETTPPPIQAIPSPKKDVPVLTQIPFPVQHSSQSLKKDLTKGKFVAAMYSTDGSWSRAEILSDSPENVCTSILRDDGICEVDLYLKEDSEISINQKLIELGLVRPLEEIVIEDSISEAGSDIEPEQLKLPEENEWDVYISFINQSSNSVVLRLEKLDEFDNELEKSYQTCSTVCSVEVDGLYIALIDELYHRVRVLSIMDDTMIEVYFLDHGDTEKVNKDQLKTLDPAVNKLLPYQAIEVSLYGLEK</sequence>
<feature type="domain" description="Tudor" evidence="1">
    <location>
        <begin position="106"/>
        <end position="167"/>
    </location>
</feature>